<protein>
    <recommendedName>
        <fullName evidence="3">Peptidase S9 prolyl oligopeptidase catalytic domain-containing protein</fullName>
    </recommendedName>
</protein>
<reference evidence="5" key="1">
    <citation type="submission" date="2021-01" db="EMBL/GenBank/DDBJ databases">
        <title>Draft genome sequence of Nasalis larvatus strain YZ03.</title>
        <authorList>
            <person name="Suzuki-Hashido N."/>
            <person name="Tsuchida S."/>
            <person name="Hayakawa T."/>
        </authorList>
    </citation>
    <scope>NUCLEOTIDE SEQUENCE [LARGE SCALE GENOMIC DNA]</scope>
    <source>
        <strain evidence="5">YZ03</strain>
    </source>
</reference>
<keyword evidence="5" id="KW-1185">Reference proteome</keyword>
<feature type="domain" description="Peptidase S9 prolyl oligopeptidase catalytic" evidence="3">
    <location>
        <begin position="118"/>
        <end position="188"/>
    </location>
</feature>
<name>A0ABQ3W4U4_9LACO</name>
<dbReference type="PANTHER" id="PTHR43037">
    <property type="entry name" value="UNNAMED PRODUCT-RELATED"/>
    <property type="match status" value="1"/>
</dbReference>
<dbReference type="PANTHER" id="PTHR43037:SF5">
    <property type="entry name" value="FERULOYL ESTERASE"/>
    <property type="match status" value="1"/>
</dbReference>
<keyword evidence="2" id="KW-0378">Hydrolase</keyword>
<dbReference type="Pfam" id="PF00326">
    <property type="entry name" value="Peptidase_S9"/>
    <property type="match status" value="1"/>
</dbReference>
<dbReference type="InterPro" id="IPR029058">
    <property type="entry name" value="AB_hydrolase_fold"/>
</dbReference>
<dbReference type="Proteomes" id="UP000616547">
    <property type="component" value="Unassembled WGS sequence"/>
</dbReference>
<dbReference type="EMBL" id="BOCI01000013">
    <property type="protein sequence ID" value="GHW00345.1"/>
    <property type="molecule type" value="Genomic_DNA"/>
</dbReference>
<dbReference type="Gene3D" id="3.40.50.1820">
    <property type="entry name" value="alpha/beta hydrolase"/>
    <property type="match status" value="1"/>
</dbReference>
<proteinExistence type="predicted"/>
<dbReference type="InterPro" id="IPR050955">
    <property type="entry name" value="Plant_Biomass_Hydrol_Est"/>
</dbReference>
<evidence type="ECO:0000259" key="3">
    <source>
        <dbReference type="Pfam" id="PF00326"/>
    </source>
</evidence>
<dbReference type="SUPFAM" id="SSF53474">
    <property type="entry name" value="alpha/beta-Hydrolases"/>
    <property type="match status" value="1"/>
</dbReference>
<accession>A0ABQ3W4U4</accession>
<organism evidence="4 5">
    <name type="scientific">Lactobacillus nasalidis</name>
    <dbReference type="NCBI Taxonomy" id="2797258"/>
    <lineage>
        <taxon>Bacteria</taxon>
        <taxon>Bacillati</taxon>
        <taxon>Bacillota</taxon>
        <taxon>Bacilli</taxon>
        <taxon>Lactobacillales</taxon>
        <taxon>Lactobacillaceae</taxon>
        <taxon>Lactobacillus</taxon>
    </lineage>
</organism>
<comment type="caution">
    <text evidence="4">The sequence shown here is derived from an EMBL/GenBank/DDBJ whole genome shotgun (WGS) entry which is preliminary data.</text>
</comment>
<gene>
    <name evidence="4" type="ORF">lacNasYZ03_00320</name>
</gene>
<evidence type="ECO:0000313" key="5">
    <source>
        <dbReference type="Proteomes" id="UP000616547"/>
    </source>
</evidence>
<evidence type="ECO:0000256" key="1">
    <source>
        <dbReference type="ARBA" id="ARBA00022729"/>
    </source>
</evidence>
<dbReference type="InterPro" id="IPR001375">
    <property type="entry name" value="Peptidase_S9_cat"/>
</dbReference>
<evidence type="ECO:0000313" key="4">
    <source>
        <dbReference type="EMBL" id="GHW00345.1"/>
    </source>
</evidence>
<dbReference type="RefSeq" id="WP_201331801.1">
    <property type="nucleotide sequence ID" value="NZ_BOCG01000715.1"/>
</dbReference>
<evidence type="ECO:0000256" key="2">
    <source>
        <dbReference type="ARBA" id="ARBA00022801"/>
    </source>
</evidence>
<keyword evidence="1" id="KW-0732">Signal</keyword>
<sequence length="304" mass="33760">MKKNIVAAAIIVIIAIAAAAGLLIKQNSRTGSVASRQAKKSVPARTYRVNGRTTYVYAKESVLTGKKKVPLVLFMNGTGGDPQKQAVGSGWAKKAMSGKMIVISPKYDDASTYTEVPYIVKVVKKALRIYPVDSRRVYSLGFSNGGATSVALTSTHPDMFAGIAMYGWAVDLERQSDYDMPFQVIEGTGEATEYTVKKNPMVRVDVRHAIKELFTLNGMKQARITADYARTPYWGYVPDSSYKRRVDGKNWTINNYQKTGYSAPFAQLIMISKADHRVHASEADYSWNFLKHFSRDSQGKIIEQ</sequence>